<dbReference type="RefSeq" id="WP_155933538.1">
    <property type="nucleotide sequence ID" value="NZ_WODC01000004.1"/>
</dbReference>
<keyword evidence="3" id="KW-0560">Oxidoreductase</keyword>
<name>A0A7K1KND5_9BACT</name>
<reference evidence="3 4" key="1">
    <citation type="submission" date="2019-11" db="EMBL/GenBank/DDBJ databases">
        <title>Pseudodesulfovibrio alkaliphilus, sp. nov., an alkaliphilic sulfate-reducing bacteria from mud volcano of Taman peninsula, Russia.</title>
        <authorList>
            <person name="Frolova A."/>
            <person name="Merkel A.Y."/>
            <person name="Slobodkin A.I."/>
        </authorList>
    </citation>
    <scope>NUCLEOTIDE SEQUENCE [LARGE SCALE GENOMIC DNA]</scope>
    <source>
        <strain evidence="3 4">F-1</strain>
    </source>
</reference>
<dbReference type="Pfam" id="PF07992">
    <property type="entry name" value="Pyr_redox_2"/>
    <property type="match status" value="1"/>
</dbReference>
<feature type="domain" description="FAD/NAD(P)-binding" evidence="1">
    <location>
        <begin position="158"/>
        <end position="465"/>
    </location>
</feature>
<sequence length="477" mass="50913">MAEMKTKRKIRPRVAMPAQDALARSGNFHEVALGYSPEQALVEAQRCLQCKNPTCQSGCPVEIDIKGFIAALCDDDLAGAYDILRRTNALPAVCGRVCPQEHQCEGACVLGRKHEPVAIGRLERYVADAFLRQAAESPDACRAVTDLDACQPKRVEHRVACIGAGPASLTVAGDLAGRGISVDVFEALHEPGGVLVYGIPEFRLPKDVVAREVDGLKALGVTFHCNWVGGKTVTIDDLFARGYDAVFVGVGAGLPRFLGIPGENLVGVFSANEYLTRVNLGRAYDHLNHDTPAFRARRTVVIGAGNVAMDAARTALRMGSSEVSVVYRRSEAEMPARREEIEHAVEEGVRLRCLCGPLAFHGDNKGGLNGLTVQKMALGEPDASGRCSPVCLEGQTEHLPCDMAVIAVGTRPNPILIEATPDLGLNKWGYVQADKDTGETSIPNVFAGGDIVTGSATVISAMGAGRRAAREIARRLL</sequence>
<keyword evidence="4" id="KW-1185">Reference proteome</keyword>
<evidence type="ECO:0000259" key="2">
    <source>
        <dbReference type="Pfam" id="PF14691"/>
    </source>
</evidence>
<dbReference type="AlphaFoldDB" id="A0A7K1KND5"/>
<dbReference type="EC" id="1.4.1.13" evidence="3"/>
<dbReference type="Gene3D" id="3.50.50.60">
    <property type="entry name" value="FAD/NAD(P)-binding domain"/>
    <property type="match status" value="2"/>
</dbReference>
<dbReference type="PANTHER" id="PTHR42783">
    <property type="entry name" value="GLUTAMATE SYNTHASE [NADPH] SMALL CHAIN"/>
    <property type="match status" value="1"/>
</dbReference>
<evidence type="ECO:0000313" key="3">
    <source>
        <dbReference type="EMBL" id="MUM77402.1"/>
    </source>
</evidence>
<protein>
    <submittedName>
        <fullName evidence="3">NADPH-dependent glutamate synthase</fullName>
        <ecNumber evidence="3">1.4.1.13</ecNumber>
    </submittedName>
</protein>
<dbReference type="Pfam" id="PF14691">
    <property type="entry name" value="Fer4_20"/>
    <property type="match status" value="1"/>
</dbReference>
<dbReference type="InterPro" id="IPR023753">
    <property type="entry name" value="FAD/NAD-binding_dom"/>
</dbReference>
<dbReference type="InterPro" id="IPR009051">
    <property type="entry name" value="Helical_ferredxn"/>
</dbReference>
<dbReference type="InterPro" id="IPR028261">
    <property type="entry name" value="DPD_II"/>
</dbReference>
<dbReference type="Proteomes" id="UP000461162">
    <property type="component" value="Unassembled WGS sequence"/>
</dbReference>
<comment type="caution">
    <text evidence="3">The sequence shown here is derived from an EMBL/GenBank/DDBJ whole genome shotgun (WGS) entry which is preliminary data.</text>
</comment>
<proteinExistence type="predicted"/>
<dbReference type="GO" id="GO:0004355">
    <property type="term" value="F:glutamate synthase (NADPH) activity"/>
    <property type="evidence" value="ECO:0007669"/>
    <property type="project" value="UniProtKB-EC"/>
</dbReference>
<dbReference type="EMBL" id="WODC01000004">
    <property type="protein sequence ID" value="MUM77402.1"/>
    <property type="molecule type" value="Genomic_DNA"/>
</dbReference>
<gene>
    <name evidence="3" type="primary">gltA</name>
    <name evidence="3" type="ORF">GKC30_07145</name>
</gene>
<dbReference type="GO" id="GO:0051536">
    <property type="term" value="F:iron-sulfur cluster binding"/>
    <property type="evidence" value="ECO:0007669"/>
    <property type="project" value="InterPro"/>
</dbReference>
<accession>A0A7K1KND5</accession>
<dbReference type="NCBIfam" id="TIGR01316">
    <property type="entry name" value="gltA"/>
    <property type="match status" value="1"/>
</dbReference>
<evidence type="ECO:0000313" key="4">
    <source>
        <dbReference type="Proteomes" id="UP000461162"/>
    </source>
</evidence>
<feature type="domain" description="Dihydroprymidine dehydrogenase" evidence="2">
    <location>
        <begin position="25"/>
        <end position="133"/>
    </location>
</feature>
<dbReference type="InterPro" id="IPR006004">
    <property type="entry name" value="SudA-like"/>
</dbReference>
<dbReference type="Gene3D" id="1.10.1060.10">
    <property type="entry name" value="Alpha-helical ferredoxin"/>
    <property type="match status" value="1"/>
</dbReference>
<dbReference type="InterPro" id="IPR036188">
    <property type="entry name" value="FAD/NAD-bd_sf"/>
</dbReference>
<dbReference type="PANTHER" id="PTHR42783:SF3">
    <property type="entry name" value="GLUTAMATE SYNTHASE [NADPH] SMALL CHAIN-RELATED"/>
    <property type="match status" value="1"/>
</dbReference>
<dbReference type="SUPFAM" id="SSF46548">
    <property type="entry name" value="alpha-helical ferredoxin"/>
    <property type="match status" value="1"/>
</dbReference>
<evidence type="ECO:0000259" key="1">
    <source>
        <dbReference type="Pfam" id="PF07992"/>
    </source>
</evidence>
<dbReference type="PRINTS" id="PR00419">
    <property type="entry name" value="ADXRDTASE"/>
</dbReference>
<organism evidence="3 4">
    <name type="scientific">Pseudodesulfovibrio alkaliphilus</name>
    <dbReference type="NCBI Taxonomy" id="2661613"/>
    <lineage>
        <taxon>Bacteria</taxon>
        <taxon>Pseudomonadati</taxon>
        <taxon>Thermodesulfobacteriota</taxon>
        <taxon>Desulfovibrionia</taxon>
        <taxon>Desulfovibrionales</taxon>
        <taxon>Desulfovibrionaceae</taxon>
    </lineage>
</organism>
<dbReference type="SUPFAM" id="SSF51971">
    <property type="entry name" value="Nucleotide-binding domain"/>
    <property type="match status" value="1"/>
</dbReference>